<proteinExistence type="predicted"/>
<dbReference type="Proteomes" id="UP000001940">
    <property type="component" value="Chromosome X"/>
</dbReference>
<feature type="compositionally biased region" description="Low complexity" evidence="1">
    <location>
        <begin position="25"/>
        <end position="34"/>
    </location>
</feature>
<accession>Q21459</accession>
<feature type="compositionally biased region" description="Basic and acidic residues" evidence="1">
    <location>
        <begin position="35"/>
        <end position="46"/>
    </location>
</feature>
<dbReference type="AlphaFoldDB" id="Q21459"/>
<dbReference type="SMR" id="Q21459"/>
<dbReference type="GeneID" id="187392"/>
<organism evidence="3 4">
    <name type="scientific">Caenorhabditis elegans</name>
    <dbReference type="NCBI Taxonomy" id="6239"/>
    <lineage>
        <taxon>Eukaryota</taxon>
        <taxon>Metazoa</taxon>
        <taxon>Ecdysozoa</taxon>
        <taxon>Nematoda</taxon>
        <taxon>Chromadorea</taxon>
        <taxon>Rhabditida</taxon>
        <taxon>Rhabditina</taxon>
        <taxon>Rhabditomorpha</taxon>
        <taxon>Rhabditoidea</taxon>
        <taxon>Rhabditidae</taxon>
        <taxon>Peloderinae</taxon>
        <taxon>Caenorhabditis</taxon>
    </lineage>
</organism>
<evidence type="ECO:0000313" key="5">
    <source>
        <dbReference type="WormBase" id="M02A10.1"/>
    </source>
</evidence>
<evidence type="ECO:0000313" key="4">
    <source>
        <dbReference type="Proteomes" id="UP000001940"/>
    </source>
</evidence>
<dbReference type="IntAct" id="Q21459">
    <property type="interactions" value="2"/>
</dbReference>
<dbReference type="UCSC" id="M02A10.1">
    <property type="organism name" value="c. elegans"/>
</dbReference>
<keyword evidence="4" id="KW-1185">Reference proteome</keyword>
<dbReference type="HOGENOM" id="CLU_1908527_0_0_1"/>
<dbReference type="OMA" id="TELNYHA"/>
<dbReference type="Bgee" id="WBGene00019722">
    <property type="expression patterns" value="Expressed in anatomical system and 3 other cell types or tissues"/>
</dbReference>
<keyword evidence="2" id="KW-0812">Transmembrane</keyword>
<dbReference type="AGR" id="WB:WBGene00019722"/>
<dbReference type="KEGG" id="cel:CELE_M02A10.1"/>
<dbReference type="PaxDb" id="6239-M02A10.1"/>
<dbReference type="PIR" id="T29653">
    <property type="entry name" value="T29653"/>
</dbReference>
<feature type="region of interest" description="Disordered" evidence="1">
    <location>
        <begin position="25"/>
        <end position="50"/>
    </location>
</feature>
<keyword evidence="2" id="KW-1133">Transmembrane helix</keyword>
<protein>
    <submittedName>
        <fullName evidence="3">Uncharacterized protein</fullName>
    </submittedName>
</protein>
<reference evidence="3 4" key="1">
    <citation type="journal article" date="1998" name="Science">
        <title>Genome sequence of the nematode C. elegans: a platform for investigating biology.</title>
        <authorList>
            <consortium name="The C. elegans sequencing consortium"/>
            <person name="Sulson J.E."/>
            <person name="Waterston R."/>
        </authorList>
    </citation>
    <scope>NUCLEOTIDE SEQUENCE [LARGE SCALE GENOMIC DNA]</scope>
    <source>
        <strain evidence="3 4">Bristol N2</strain>
    </source>
</reference>
<dbReference type="WormBase" id="M02A10.1">
    <property type="protein sequence ID" value="CE07386"/>
    <property type="gene ID" value="WBGene00019722"/>
</dbReference>
<name>Q21459_CAEEL</name>
<dbReference type="CTD" id="187392"/>
<gene>
    <name evidence="3" type="ORF">CELE_M02A10.1</name>
    <name evidence="3 5" type="ORF">M02A10.1</name>
</gene>
<dbReference type="OrthoDB" id="10518720at2759"/>
<evidence type="ECO:0000313" key="3">
    <source>
        <dbReference type="EMBL" id="CCD62720.1"/>
    </source>
</evidence>
<dbReference type="InParanoid" id="Q21459"/>
<dbReference type="FunCoup" id="Q21459">
    <property type="interactions" value="276"/>
</dbReference>
<dbReference type="RefSeq" id="NP_508144.1">
    <property type="nucleotide sequence ID" value="NM_075743.1"/>
</dbReference>
<evidence type="ECO:0000256" key="1">
    <source>
        <dbReference type="SAM" id="MobiDB-lite"/>
    </source>
</evidence>
<sequence length="130" mass="15152">MELPQIEYLNPLSLDQIAIRKSSFSTQSTSTQAHSETELHPSEEPQKKRRTVTFGNIDITELNYQATKIPPEQRRQWKRQAIRRRIEKREFYRRIKMGFLKGCIIFLLFTLCSLIVLLATAQGTGTKLNI</sequence>
<evidence type="ECO:0000256" key="2">
    <source>
        <dbReference type="SAM" id="Phobius"/>
    </source>
</evidence>
<dbReference type="eggNOG" id="ENOG502RAEA">
    <property type="taxonomic scope" value="Eukaryota"/>
</dbReference>
<dbReference type="EMBL" id="BX284606">
    <property type="protein sequence ID" value="CCD62720.1"/>
    <property type="molecule type" value="Genomic_DNA"/>
</dbReference>
<keyword evidence="2" id="KW-0472">Membrane</keyword>
<feature type="transmembrane region" description="Helical" evidence="2">
    <location>
        <begin position="98"/>
        <end position="121"/>
    </location>
</feature>